<sequence>MVFPSVPAYLDPPSWNNQQQGAQQQARASGGGDAAPLRPSVGPAPSATAAAAPDATSGLPSSSSGAAAAAAVASLARPNSMAERARLARMPQPEPALKCPRCDSTNTKFCYYNNYSLSQPRHFCKACRRYWTRGGTLRNVPVGGGCRRNKRSAKSSASSSSKPSSATATRQQLGGGQSSSTPSTAVTGAIIPPGLGSFSHHHHLPFLGSAVHQPNLGLAFSAGLPPLGMQLMGTVDQFPVASGGGATIGASLEQWRVQQQPQHQQQFPFLTGGGILELPPPTMYQLGLDANNSRGGGGGSGGGSAATAAGTFTLGQTTTGATTAARQQEGSMKPAAEDSSKGQAAEMRQYMAALRHGSQGVVWDGNNGGSSGGDGGNGGSSWPMSIPGFHASSAGGGNGSSLL</sequence>
<dbReference type="InterPro" id="IPR003851">
    <property type="entry name" value="Znf_Dof"/>
</dbReference>
<keyword evidence="7 8" id="KW-0539">Nucleus</keyword>
<gene>
    <name evidence="12" type="ORF">HU200_025041</name>
</gene>
<evidence type="ECO:0000256" key="8">
    <source>
        <dbReference type="PROSITE-ProRule" id="PRU00071"/>
    </source>
</evidence>
<evidence type="ECO:0000256" key="4">
    <source>
        <dbReference type="ARBA" id="ARBA00023015"/>
    </source>
</evidence>
<feature type="region of interest" description="Disordered" evidence="10">
    <location>
        <begin position="1"/>
        <end position="63"/>
    </location>
</feature>
<evidence type="ECO:0000256" key="9">
    <source>
        <dbReference type="RuleBase" id="RU369094"/>
    </source>
</evidence>
<protein>
    <recommendedName>
        <fullName evidence="9">Dof zinc finger protein</fullName>
    </recommendedName>
</protein>
<dbReference type="OrthoDB" id="1927254at2759"/>
<keyword evidence="4 9" id="KW-0805">Transcription regulation</keyword>
<dbReference type="GO" id="GO:0003700">
    <property type="term" value="F:DNA-binding transcription factor activity"/>
    <property type="evidence" value="ECO:0007669"/>
    <property type="project" value="UniProtKB-UniRule"/>
</dbReference>
<dbReference type="GO" id="GO:0008270">
    <property type="term" value="F:zinc ion binding"/>
    <property type="evidence" value="ECO:0007669"/>
    <property type="project" value="UniProtKB-KW"/>
</dbReference>
<keyword evidence="1 9" id="KW-0479">Metal-binding</keyword>
<dbReference type="Proteomes" id="UP000636709">
    <property type="component" value="Unassembled WGS sequence"/>
</dbReference>
<feature type="compositionally biased region" description="Gly residues" evidence="10">
    <location>
        <begin position="366"/>
        <end position="379"/>
    </location>
</feature>
<reference evidence="12" key="1">
    <citation type="submission" date="2020-07" db="EMBL/GenBank/DDBJ databases">
        <title>Genome sequence and genetic diversity analysis of an under-domesticated orphan crop, white fonio (Digitaria exilis).</title>
        <authorList>
            <person name="Bennetzen J.L."/>
            <person name="Chen S."/>
            <person name="Ma X."/>
            <person name="Wang X."/>
            <person name="Yssel A.E.J."/>
            <person name="Chaluvadi S.R."/>
            <person name="Johnson M."/>
            <person name="Gangashetty P."/>
            <person name="Hamidou F."/>
            <person name="Sanogo M.D."/>
            <person name="Zwaenepoel A."/>
            <person name="Wallace J."/>
            <person name="Van De Peer Y."/>
            <person name="Van Deynze A."/>
        </authorList>
    </citation>
    <scope>NUCLEOTIDE SEQUENCE</scope>
    <source>
        <tissue evidence="12">Leaves</tissue>
    </source>
</reference>
<organism evidence="12 13">
    <name type="scientific">Digitaria exilis</name>
    <dbReference type="NCBI Taxonomy" id="1010633"/>
    <lineage>
        <taxon>Eukaryota</taxon>
        <taxon>Viridiplantae</taxon>
        <taxon>Streptophyta</taxon>
        <taxon>Embryophyta</taxon>
        <taxon>Tracheophyta</taxon>
        <taxon>Spermatophyta</taxon>
        <taxon>Magnoliopsida</taxon>
        <taxon>Liliopsida</taxon>
        <taxon>Poales</taxon>
        <taxon>Poaceae</taxon>
        <taxon>PACMAD clade</taxon>
        <taxon>Panicoideae</taxon>
        <taxon>Panicodae</taxon>
        <taxon>Paniceae</taxon>
        <taxon>Anthephorinae</taxon>
        <taxon>Digitaria</taxon>
    </lineage>
</organism>
<dbReference type="InterPro" id="IPR045174">
    <property type="entry name" value="Dof"/>
</dbReference>
<dbReference type="PANTHER" id="PTHR31992:SF123">
    <property type="entry name" value="DOF ZINC FINGER PROTEIN"/>
    <property type="match status" value="1"/>
</dbReference>
<accession>A0A835BXH9</accession>
<dbReference type="AlphaFoldDB" id="A0A835BXH9"/>
<evidence type="ECO:0000256" key="1">
    <source>
        <dbReference type="ARBA" id="ARBA00022723"/>
    </source>
</evidence>
<evidence type="ECO:0000313" key="12">
    <source>
        <dbReference type="EMBL" id="KAF8718740.1"/>
    </source>
</evidence>
<keyword evidence="6 9" id="KW-0804">Transcription</keyword>
<proteinExistence type="predicted"/>
<keyword evidence="13" id="KW-1185">Reference proteome</keyword>
<evidence type="ECO:0000313" key="13">
    <source>
        <dbReference type="Proteomes" id="UP000636709"/>
    </source>
</evidence>
<evidence type="ECO:0000256" key="3">
    <source>
        <dbReference type="ARBA" id="ARBA00022833"/>
    </source>
</evidence>
<dbReference type="Pfam" id="PF02701">
    <property type="entry name" value="Zn_ribbon_Dof"/>
    <property type="match status" value="1"/>
</dbReference>
<dbReference type="PROSITE" id="PS50884">
    <property type="entry name" value="ZF_DOF_2"/>
    <property type="match status" value="1"/>
</dbReference>
<evidence type="ECO:0000256" key="7">
    <source>
        <dbReference type="ARBA" id="ARBA00023242"/>
    </source>
</evidence>
<evidence type="ECO:0000256" key="2">
    <source>
        <dbReference type="ARBA" id="ARBA00022771"/>
    </source>
</evidence>
<dbReference type="GO" id="GO:0003677">
    <property type="term" value="F:DNA binding"/>
    <property type="evidence" value="ECO:0007669"/>
    <property type="project" value="UniProtKB-UniRule"/>
</dbReference>
<dbReference type="GO" id="GO:0005634">
    <property type="term" value="C:nucleus"/>
    <property type="evidence" value="ECO:0007669"/>
    <property type="project" value="UniProtKB-SubCell"/>
</dbReference>
<keyword evidence="2 8" id="KW-0863">Zinc-finger</keyword>
<feature type="region of interest" description="Disordered" evidence="10">
    <location>
        <begin position="319"/>
        <end position="344"/>
    </location>
</feature>
<keyword evidence="5 8" id="KW-0238">DNA-binding</keyword>
<comment type="function">
    <text evidence="9">Transcription factor that binds specifically to a 5'-AA[AG]G-3' consensus core sequence.</text>
</comment>
<feature type="region of interest" description="Disordered" evidence="10">
    <location>
        <begin position="359"/>
        <end position="403"/>
    </location>
</feature>
<feature type="domain" description="Dof-type" evidence="11">
    <location>
        <begin position="97"/>
        <end position="151"/>
    </location>
</feature>
<comment type="subcellular location">
    <subcellularLocation>
        <location evidence="8 9">Nucleus</location>
    </subcellularLocation>
</comment>
<dbReference type="PANTHER" id="PTHR31992">
    <property type="entry name" value="DOF ZINC FINGER PROTEIN DOF1.4-RELATED"/>
    <property type="match status" value="1"/>
</dbReference>
<evidence type="ECO:0000256" key="5">
    <source>
        <dbReference type="ARBA" id="ARBA00023125"/>
    </source>
</evidence>
<feature type="region of interest" description="Disordered" evidence="10">
    <location>
        <begin position="141"/>
        <end position="187"/>
    </location>
</feature>
<evidence type="ECO:0000256" key="10">
    <source>
        <dbReference type="SAM" id="MobiDB-lite"/>
    </source>
</evidence>
<comment type="caution">
    <text evidence="12">The sequence shown here is derived from an EMBL/GenBank/DDBJ whole genome shotgun (WGS) entry which is preliminary data.</text>
</comment>
<feature type="compositionally biased region" description="Low complexity" evidence="10">
    <location>
        <begin position="18"/>
        <end position="28"/>
    </location>
</feature>
<feature type="compositionally biased region" description="Low complexity" evidence="10">
    <location>
        <begin position="43"/>
        <end position="63"/>
    </location>
</feature>
<name>A0A835BXH9_9POAL</name>
<keyword evidence="3 9" id="KW-0862">Zinc</keyword>
<feature type="compositionally biased region" description="Low complexity" evidence="10">
    <location>
        <begin position="154"/>
        <end position="169"/>
    </location>
</feature>
<dbReference type="EMBL" id="JACEFO010001706">
    <property type="protein sequence ID" value="KAF8718740.1"/>
    <property type="molecule type" value="Genomic_DNA"/>
</dbReference>
<evidence type="ECO:0000256" key="6">
    <source>
        <dbReference type="ARBA" id="ARBA00023163"/>
    </source>
</evidence>
<dbReference type="PROSITE" id="PS01361">
    <property type="entry name" value="ZF_DOF_1"/>
    <property type="match status" value="1"/>
</dbReference>
<evidence type="ECO:0000259" key="11">
    <source>
        <dbReference type="PROSITE" id="PS50884"/>
    </source>
</evidence>
<dbReference type="Gramene" id="Dexi9B01G0038870.1">
    <property type="protein sequence ID" value="Dexi9B01G0038870.1:cds"/>
    <property type="gene ID" value="Dexi9B01G0038870"/>
</dbReference>
<feature type="compositionally biased region" description="Gly residues" evidence="10">
    <location>
        <begin position="394"/>
        <end position="403"/>
    </location>
</feature>